<proteinExistence type="predicted"/>
<keyword evidence="3" id="KW-1185">Reference proteome</keyword>
<dbReference type="Proteomes" id="UP000201609">
    <property type="component" value="Segment"/>
</dbReference>
<evidence type="ECO:0000256" key="1">
    <source>
        <dbReference type="SAM" id="Phobius"/>
    </source>
</evidence>
<dbReference type="GeneID" id="22109853"/>
<protein>
    <submittedName>
        <fullName evidence="2">Uncharacterized protein</fullName>
    </submittedName>
</protein>
<dbReference type="EMBL" id="KM199771">
    <property type="protein sequence ID" value="AIK68516.1"/>
    <property type="molecule type" value="Genomic_DNA"/>
</dbReference>
<keyword evidence="1" id="KW-1133">Transmembrane helix</keyword>
<reference evidence="2 3" key="1">
    <citation type="submission" date="2014-07" db="EMBL/GenBank/DDBJ databases">
        <title>Genomic characterization of two T7-like Mesorhizobium loti phages vB_MloP_Lo5R7ANS and vB_MloP_Cp1R7ANS-C2.</title>
        <authorList>
            <person name="Halmillawewa A.P."/>
            <person name="Perry B."/>
            <person name="Gavard R."/>
            <person name="Yost C.K."/>
            <person name="Hynes M.F."/>
        </authorList>
    </citation>
    <scope>NUCLEOTIDE SEQUENCE [LARGE SCALE GENOMIC DNA]</scope>
</reference>
<keyword evidence="1" id="KW-0812">Transmembrane</keyword>
<organism evidence="2 3">
    <name type="scientific">Mesorhizobium phage vB_MloP_Lo5R7ANS</name>
    <dbReference type="NCBI Taxonomy" id="1527771"/>
    <lineage>
        <taxon>Viruses</taxon>
        <taxon>Duplodnaviria</taxon>
        <taxon>Heunggongvirae</taxon>
        <taxon>Uroviricota</taxon>
        <taxon>Caudoviricetes</taxon>
        <taxon>Autographivirales</taxon>
        <taxon>Pairvirus</taxon>
        <taxon>Pairvirus Lo5R7ANS</taxon>
    </lineage>
</organism>
<evidence type="ECO:0000313" key="3">
    <source>
        <dbReference type="Proteomes" id="UP000201609"/>
    </source>
</evidence>
<name>A0A076YQK0_9CAUD</name>
<evidence type="ECO:0000313" key="2">
    <source>
        <dbReference type="EMBL" id="AIK68516.1"/>
    </source>
</evidence>
<dbReference type="KEGG" id="vg:22109853"/>
<accession>A0A076YQK0</accession>
<feature type="transmembrane region" description="Helical" evidence="1">
    <location>
        <begin position="6"/>
        <end position="23"/>
    </location>
</feature>
<keyword evidence="1" id="KW-0472">Membrane</keyword>
<gene>
    <name evidence="2" type="ORF">Lo5R7ANS_46</name>
</gene>
<sequence>MAKLYGWLAGLIAILAIVGVIYGKGRLDANHATETAQLTETIELQRKAIEKEQAARQSDAIVASENAKRQAALQTKIGELNQYVETLEDADRECLSGADVERLRDLWR</sequence>
<dbReference type="RefSeq" id="YP_009100093.1">
    <property type="nucleotide sequence ID" value="NC_025431.1"/>
</dbReference>